<sequence>MFMVRGRDVGRHAHQQDHILALDCQVTAGVGDLPFITEIYDNEIATTTSLFDYDSVSVENSREWLQAMQRDNPLCIVVETEWSRQRRMGGIDDGMVFTLVVEAEGWVSTVSNDSTRAVEQQLKVSCG</sequence>
<dbReference type="Proteomes" id="UP000310158">
    <property type="component" value="Unassembled WGS sequence"/>
</dbReference>
<gene>
    <name evidence="1" type="ORF">EW146_g2960</name>
</gene>
<proteinExistence type="predicted"/>
<reference evidence="1 2" key="1">
    <citation type="submission" date="2019-02" db="EMBL/GenBank/DDBJ databases">
        <title>Genome sequencing of the rare red list fungi Bondarzewia mesenterica.</title>
        <authorList>
            <person name="Buettner E."/>
            <person name="Kellner H."/>
        </authorList>
    </citation>
    <scope>NUCLEOTIDE SEQUENCE [LARGE SCALE GENOMIC DNA]</scope>
    <source>
        <strain evidence="1 2">DSM 108281</strain>
    </source>
</reference>
<dbReference type="AlphaFoldDB" id="A0A4S4M1D1"/>
<organism evidence="1 2">
    <name type="scientific">Bondarzewia mesenterica</name>
    <dbReference type="NCBI Taxonomy" id="1095465"/>
    <lineage>
        <taxon>Eukaryota</taxon>
        <taxon>Fungi</taxon>
        <taxon>Dikarya</taxon>
        <taxon>Basidiomycota</taxon>
        <taxon>Agaricomycotina</taxon>
        <taxon>Agaricomycetes</taxon>
        <taxon>Russulales</taxon>
        <taxon>Bondarzewiaceae</taxon>
        <taxon>Bondarzewia</taxon>
    </lineage>
</organism>
<accession>A0A4S4M1D1</accession>
<protein>
    <submittedName>
        <fullName evidence="1">Uncharacterized protein</fullName>
    </submittedName>
</protein>
<evidence type="ECO:0000313" key="1">
    <source>
        <dbReference type="EMBL" id="THH17961.1"/>
    </source>
</evidence>
<dbReference type="EMBL" id="SGPL01000091">
    <property type="protein sequence ID" value="THH17961.1"/>
    <property type="molecule type" value="Genomic_DNA"/>
</dbReference>
<dbReference type="OrthoDB" id="2129362at2759"/>
<name>A0A4S4M1D1_9AGAM</name>
<keyword evidence="2" id="KW-1185">Reference proteome</keyword>
<dbReference type="Gene3D" id="3.40.630.30">
    <property type="match status" value="1"/>
</dbReference>
<comment type="caution">
    <text evidence="1">The sequence shown here is derived from an EMBL/GenBank/DDBJ whole genome shotgun (WGS) entry which is preliminary data.</text>
</comment>
<evidence type="ECO:0000313" key="2">
    <source>
        <dbReference type="Proteomes" id="UP000310158"/>
    </source>
</evidence>